<gene>
    <name evidence="9" type="primary">Dwil\GK16523</name>
    <name evidence="9" type="ORF">Dwil_GK16523</name>
</gene>
<feature type="domain" description="C2H2-type" evidence="8">
    <location>
        <begin position="311"/>
        <end position="342"/>
    </location>
</feature>
<dbReference type="OrthoDB" id="8922241at2759"/>
<keyword evidence="2" id="KW-0479">Metal-binding</keyword>
<dbReference type="PROSITE" id="PS50157">
    <property type="entry name" value="ZINC_FINGER_C2H2_2"/>
    <property type="match status" value="5"/>
</dbReference>
<evidence type="ECO:0000313" key="9">
    <source>
        <dbReference type="EMBL" id="EDW78594.1"/>
    </source>
</evidence>
<dbReference type="GO" id="GO:0005634">
    <property type="term" value="C:nucleus"/>
    <property type="evidence" value="ECO:0007669"/>
    <property type="project" value="UniProtKB-SubCell"/>
</dbReference>
<keyword evidence="4 7" id="KW-0863">Zinc-finger</keyword>
<sequence>MKPITIKPKTLCENADTMPTSTSRIGTSNPKQKQRVYHCGACLTSFSRYGKAKTHEQMCAPRIQRMNMCKYCLTLFRDEKLLEWHMERKHTDGKHLCLQCGKRYSTSTFLYRHVVTWHGEHSLFYCAMCADNCNDVKTFSDFAGLIAHAKRMHQLNLWCGGAGAADDEDDAGGGDGAFSDADEMENLEMLEENIEDLLPIVDWDDDVTFGWPMDLDKESCIASAYVCPLCANNFTGSISLINHLEQVHKKNPLDCSYCAKSHPNREALRMHLQRMHVLIRKHICVECQLEYATADHLEKHMRSKHLPERHHKCDICGKRFAQLCHLKEHLKTDRNHHQGSSLICQLCNCRFYRLTDLQRHVNQKHG</sequence>
<accession>B4N2K5</accession>
<dbReference type="InParanoid" id="B4N2K5"/>
<reference evidence="9 10" key="1">
    <citation type="journal article" date="2007" name="Nature">
        <title>Evolution of genes and genomes on the Drosophila phylogeny.</title>
        <authorList>
            <consortium name="Drosophila 12 Genomes Consortium"/>
            <person name="Clark A.G."/>
            <person name="Eisen M.B."/>
            <person name="Smith D.R."/>
            <person name="Bergman C.M."/>
            <person name="Oliver B."/>
            <person name="Markow T.A."/>
            <person name="Kaufman T.C."/>
            <person name="Kellis M."/>
            <person name="Gelbart W."/>
            <person name="Iyer V.N."/>
            <person name="Pollard D.A."/>
            <person name="Sackton T.B."/>
            <person name="Larracuente A.M."/>
            <person name="Singh N.D."/>
            <person name="Abad J.P."/>
            <person name="Abt D.N."/>
            <person name="Adryan B."/>
            <person name="Aguade M."/>
            <person name="Akashi H."/>
            <person name="Anderson W.W."/>
            <person name="Aquadro C.F."/>
            <person name="Ardell D.H."/>
            <person name="Arguello R."/>
            <person name="Artieri C.G."/>
            <person name="Barbash D.A."/>
            <person name="Barker D."/>
            <person name="Barsanti P."/>
            <person name="Batterham P."/>
            <person name="Batzoglou S."/>
            <person name="Begun D."/>
            <person name="Bhutkar A."/>
            <person name="Blanco E."/>
            <person name="Bosak S.A."/>
            <person name="Bradley R.K."/>
            <person name="Brand A.D."/>
            <person name="Brent M.R."/>
            <person name="Brooks A.N."/>
            <person name="Brown R.H."/>
            <person name="Butlin R.K."/>
            <person name="Caggese C."/>
            <person name="Calvi B.R."/>
            <person name="Bernardo de Carvalho A."/>
            <person name="Caspi A."/>
            <person name="Castrezana S."/>
            <person name="Celniker S.E."/>
            <person name="Chang J.L."/>
            <person name="Chapple C."/>
            <person name="Chatterji S."/>
            <person name="Chinwalla A."/>
            <person name="Civetta A."/>
            <person name="Clifton S.W."/>
            <person name="Comeron J.M."/>
            <person name="Costello J.C."/>
            <person name="Coyne J.A."/>
            <person name="Daub J."/>
            <person name="David R.G."/>
            <person name="Delcher A.L."/>
            <person name="Delehaunty K."/>
            <person name="Do C.B."/>
            <person name="Ebling H."/>
            <person name="Edwards K."/>
            <person name="Eickbush T."/>
            <person name="Evans J.D."/>
            <person name="Filipski A."/>
            <person name="Findeiss S."/>
            <person name="Freyhult E."/>
            <person name="Fulton L."/>
            <person name="Fulton R."/>
            <person name="Garcia A.C."/>
            <person name="Gardiner A."/>
            <person name="Garfield D.A."/>
            <person name="Garvin B.E."/>
            <person name="Gibson G."/>
            <person name="Gilbert D."/>
            <person name="Gnerre S."/>
            <person name="Godfrey J."/>
            <person name="Good R."/>
            <person name="Gotea V."/>
            <person name="Gravely B."/>
            <person name="Greenberg A.J."/>
            <person name="Griffiths-Jones S."/>
            <person name="Gross S."/>
            <person name="Guigo R."/>
            <person name="Gustafson E.A."/>
            <person name="Haerty W."/>
            <person name="Hahn M.W."/>
            <person name="Halligan D.L."/>
            <person name="Halpern A.L."/>
            <person name="Halter G.M."/>
            <person name="Han M.V."/>
            <person name="Heger A."/>
            <person name="Hillier L."/>
            <person name="Hinrichs A.S."/>
            <person name="Holmes I."/>
            <person name="Hoskins R.A."/>
            <person name="Hubisz M.J."/>
            <person name="Hultmark D."/>
            <person name="Huntley M.A."/>
            <person name="Jaffe D.B."/>
            <person name="Jagadeeshan S."/>
            <person name="Jeck W.R."/>
            <person name="Johnson J."/>
            <person name="Jones C.D."/>
            <person name="Jordan W.C."/>
            <person name="Karpen G.H."/>
            <person name="Kataoka E."/>
            <person name="Keightley P.D."/>
            <person name="Kheradpour P."/>
            <person name="Kirkness E.F."/>
            <person name="Koerich L.B."/>
            <person name="Kristiansen K."/>
            <person name="Kudrna D."/>
            <person name="Kulathinal R.J."/>
            <person name="Kumar S."/>
            <person name="Kwok R."/>
            <person name="Lander E."/>
            <person name="Langley C.H."/>
            <person name="Lapoint R."/>
            <person name="Lazzaro B.P."/>
            <person name="Lee S.J."/>
            <person name="Levesque L."/>
            <person name="Li R."/>
            <person name="Lin C.F."/>
            <person name="Lin M.F."/>
            <person name="Lindblad-Toh K."/>
            <person name="Llopart A."/>
            <person name="Long M."/>
            <person name="Low L."/>
            <person name="Lozovsky E."/>
            <person name="Lu J."/>
            <person name="Luo M."/>
            <person name="Machado C.A."/>
            <person name="Makalowski W."/>
            <person name="Marzo M."/>
            <person name="Matsuda M."/>
            <person name="Matzkin L."/>
            <person name="McAllister B."/>
            <person name="McBride C.S."/>
            <person name="McKernan B."/>
            <person name="McKernan K."/>
            <person name="Mendez-Lago M."/>
            <person name="Minx P."/>
            <person name="Mollenhauer M.U."/>
            <person name="Montooth K."/>
            <person name="Mount S.M."/>
            <person name="Mu X."/>
            <person name="Myers E."/>
            <person name="Negre B."/>
            <person name="Newfeld S."/>
            <person name="Nielsen R."/>
            <person name="Noor M.A."/>
            <person name="O'Grady P."/>
            <person name="Pachter L."/>
            <person name="Papaceit M."/>
            <person name="Parisi M.J."/>
            <person name="Parisi M."/>
            <person name="Parts L."/>
            <person name="Pedersen J.S."/>
            <person name="Pesole G."/>
            <person name="Phillippy A.M."/>
            <person name="Ponting C.P."/>
            <person name="Pop M."/>
            <person name="Porcelli D."/>
            <person name="Powell J.R."/>
            <person name="Prohaska S."/>
            <person name="Pruitt K."/>
            <person name="Puig M."/>
            <person name="Quesneville H."/>
            <person name="Ram K.R."/>
            <person name="Rand D."/>
            <person name="Rasmussen M.D."/>
            <person name="Reed L.K."/>
            <person name="Reenan R."/>
            <person name="Reily A."/>
            <person name="Remington K.A."/>
            <person name="Rieger T.T."/>
            <person name="Ritchie M.G."/>
            <person name="Robin C."/>
            <person name="Rogers Y.H."/>
            <person name="Rohde C."/>
            <person name="Rozas J."/>
            <person name="Rubenfield M.J."/>
            <person name="Ruiz A."/>
            <person name="Russo S."/>
            <person name="Salzberg S.L."/>
            <person name="Sanchez-Gracia A."/>
            <person name="Saranga D.J."/>
            <person name="Sato H."/>
            <person name="Schaeffer S.W."/>
            <person name="Schatz M.C."/>
            <person name="Schlenke T."/>
            <person name="Schwartz R."/>
            <person name="Segarra C."/>
            <person name="Singh R.S."/>
            <person name="Sirot L."/>
            <person name="Sirota M."/>
            <person name="Sisneros N.B."/>
            <person name="Smith C.D."/>
            <person name="Smith T.F."/>
            <person name="Spieth J."/>
            <person name="Stage D.E."/>
            <person name="Stark A."/>
            <person name="Stephan W."/>
            <person name="Strausberg R.L."/>
            <person name="Strempel S."/>
            <person name="Sturgill D."/>
            <person name="Sutton G."/>
            <person name="Sutton G.G."/>
            <person name="Tao W."/>
            <person name="Teichmann S."/>
            <person name="Tobari Y.N."/>
            <person name="Tomimura Y."/>
            <person name="Tsolas J.M."/>
            <person name="Valente V.L."/>
            <person name="Venter E."/>
            <person name="Venter J.C."/>
            <person name="Vicario S."/>
            <person name="Vieira F.G."/>
            <person name="Vilella A.J."/>
            <person name="Villasante A."/>
            <person name="Walenz B."/>
            <person name="Wang J."/>
            <person name="Wasserman M."/>
            <person name="Watts T."/>
            <person name="Wilson D."/>
            <person name="Wilson R.K."/>
            <person name="Wing R.A."/>
            <person name="Wolfner M.F."/>
            <person name="Wong A."/>
            <person name="Wong G.K."/>
            <person name="Wu C.I."/>
            <person name="Wu G."/>
            <person name="Yamamoto D."/>
            <person name="Yang H.P."/>
            <person name="Yang S.P."/>
            <person name="Yorke J.A."/>
            <person name="Yoshida K."/>
            <person name="Zdobnov E."/>
            <person name="Zhang P."/>
            <person name="Zhang Y."/>
            <person name="Zimin A.V."/>
            <person name="Baldwin J."/>
            <person name="Abdouelleil A."/>
            <person name="Abdulkadir J."/>
            <person name="Abebe A."/>
            <person name="Abera B."/>
            <person name="Abreu J."/>
            <person name="Acer S.C."/>
            <person name="Aftuck L."/>
            <person name="Alexander A."/>
            <person name="An P."/>
            <person name="Anderson E."/>
            <person name="Anderson S."/>
            <person name="Arachi H."/>
            <person name="Azer M."/>
            <person name="Bachantsang P."/>
            <person name="Barry A."/>
            <person name="Bayul T."/>
            <person name="Berlin A."/>
            <person name="Bessette D."/>
            <person name="Bloom T."/>
            <person name="Blye J."/>
            <person name="Boguslavskiy L."/>
            <person name="Bonnet C."/>
            <person name="Boukhgalter B."/>
            <person name="Bourzgui I."/>
            <person name="Brown A."/>
            <person name="Cahill P."/>
            <person name="Channer S."/>
            <person name="Cheshatsang Y."/>
            <person name="Chuda L."/>
            <person name="Citroen M."/>
            <person name="Collymore A."/>
            <person name="Cooke P."/>
            <person name="Costello M."/>
            <person name="D'Aco K."/>
            <person name="Daza R."/>
            <person name="De Haan G."/>
            <person name="DeGray S."/>
            <person name="DeMaso C."/>
            <person name="Dhargay N."/>
            <person name="Dooley K."/>
            <person name="Dooley E."/>
            <person name="Doricent M."/>
            <person name="Dorje P."/>
            <person name="Dorjee K."/>
            <person name="Dupes A."/>
            <person name="Elong R."/>
            <person name="Falk J."/>
            <person name="Farina A."/>
            <person name="Faro S."/>
            <person name="Ferguson D."/>
            <person name="Fisher S."/>
            <person name="Foley C.D."/>
            <person name="Franke A."/>
            <person name="Friedrich D."/>
            <person name="Gadbois L."/>
            <person name="Gearin G."/>
            <person name="Gearin C.R."/>
            <person name="Giannoukos G."/>
            <person name="Goode T."/>
            <person name="Graham J."/>
            <person name="Grandbois E."/>
            <person name="Grewal S."/>
            <person name="Gyaltsen K."/>
            <person name="Hafez N."/>
            <person name="Hagos B."/>
            <person name="Hall J."/>
            <person name="Henson C."/>
            <person name="Hollinger A."/>
            <person name="Honan T."/>
            <person name="Huard M.D."/>
            <person name="Hughes L."/>
            <person name="Hurhula B."/>
            <person name="Husby M.E."/>
            <person name="Kamat A."/>
            <person name="Kanga B."/>
            <person name="Kashin S."/>
            <person name="Khazanovich D."/>
            <person name="Kisner P."/>
            <person name="Lance K."/>
            <person name="Lara M."/>
            <person name="Lee W."/>
            <person name="Lennon N."/>
            <person name="Letendre F."/>
            <person name="LeVine R."/>
            <person name="Lipovsky A."/>
            <person name="Liu X."/>
            <person name="Liu J."/>
            <person name="Liu S."/>
            <person name="Lokyitsang T."/>
            <person name="Lokyitsang Y."/>
            <person name="Lubonja R."/>
            <person name="Lui A."/>
            <person name="MacDonald P."/>
            <person name="Magnisalis V."/>
            <person name="Maru K."/>
            <person name="Matthews C."/>
            <person name="McCusker W."/>
            <person name="McDonough S."/>
            <person name="Mehta T."/>
            <person name="Meldrim J."/>
            <person name="Meneus L."/>
            <person name="Mihai O."/>
            <person name="Mihalev A."/>
            <person name="Mihova T."/>
            <person name="Mittelman R."/>
            <person name="Mlenga V."/>
            <person name="Montmayeur A."/>
            <person name="Mulrain L."/>
            <person name="Navidi A."/>
            <person name="Naylor J."/>
            <person name="Negash T."/>
            <person name="Nguyen T."/>
            <person name="Nguyen N."/>
            <person name="Nicol R."/>
            <person name="Norbu C."/>
            <person name="Norbu N."/>
            <person name="Novod N."/>
            <person name="O'Neill B."/>
            <person name="Osman S."/>
            <person name="Markiewicz E."/>
            <person name="Oyono O.L."/>
            <person name="Patti C."/>
            <person name="Phunkhang P."/>
            <person name="Pierre F."/>
            <person name="Priest M."/>
            <person name="Raghuraman S."/>
            <person name="Rege F."/>
            <person name="Reyes R."/>
            <person name="Rise C."/>
            <person name="Rogov P."/>
            <person name="Ross K."/>
            <person name="Ryan E."/>
            <person name="Settipalli S."/>
            <person name="Shea T."/>
            <person name="Sherpa N."/>
            <person name="Shi L."/>
            <person name="Shih D."/>
            <person name="Sparrow T."/>
            <person name="Spaulding J."/>
            <person name="Stalker J."/>
            <person name="Stange-Thomann N."/>
            <person name="Stavropoulos S."/>
            <person name="Stone C."/>
            <person name="Strader C."/>
            <person name="Tesfaye S."/>
            <person name="Thomson T."/>
            <person name="Thoulutsang Y."/>
            <person name="Thoulutsang D."/>
            <person name="Topham K."/>
            <person name="Topping I."/>
            <person name="Tsamla T."/>
            <person name="Vassiliev H."/>
            <person name="Vo A."/>
            <person name="Wangchuk T."/>
            <person name="Wangdi T."/>
            <person name="Weiand M."/>
            <person name="Wilkinson J."/>
            <person name="Wilson A."/>
            <person name="Yadav S."/>
            <person name="Young G."/>
            <person name="Yu Q."/>
            <person name="Zembek L."/>
            <person name="Zhong D."/>
            <person name="Zimmer A."/>
            <person name="Zwirko Z."/>
            <person name="Jaffe D.B."/>
            <person name="Alvarez P."/>
            <person name="Brockman W."/>
            <person name="Butler J."/>
            <person name="Chin C."/>
            <person name="Gnerre S."/>
            <person name="Grabherr M."/>
            <person name="Kleber M."/>
            <person name="Mauceli E."/>
            <person name="MacCallum I."/>
        </authorList>
    </citation>
    <scope>NUCLEOTIDE SEQUENCE [LARGE SCALE GENOMIC DNA]</scope>
    <source>
        <strain evidence="10">Tucson 14030-0811.24</strain>
    </source>
</reference>
<feature type="domain" description="C2H2-type" evidence="8">
    <location>
        <begin position="95"/>
        <end position="122"/>
    </location>
</feature>
<organism evidence="9 10">
    <name type="scientific">Drosophila willistoni</name>
    <name type="common">Fruit fly</name>
    <dbReference type="NCBI Taxonomy" id="7260"/>
    <lineage>
        <taxon>Eukaryota</taxon>
        <taxon>Metazoa</taxon>
        <taxon>Ecdysozoa</taxon>
        <taxon>Arthropoda</taxon>
        <taxon>Hexapoda</taxon>
        <taxon>Insecta</taxon>
        <taxon>Pterygota</taxon>
        <taxon>Neoptera</taxon>
        <taxon>Endopterygota</taxon>
        <taxon>Diptera</taxon>
        <taxon>Brachycera</taxon>
        <taxon>Muscomorpha</taxon>
        <taxon>Ephydroidea</taxon>
        <taxon>Drosophilidae</taxon>
        <taxon>Drosophila</taxon>
        <taxon>Sophophora</taxon>
    </lineage>
</organism>
<dbReference type="KEGG" id="dwi:6644792"/>
<dbReference type="SMART" id="SM00355">
    <property type="entry name" value="ZnF_C2H2"/>
    <property type="match status" value="8"/>
</dbReference>
<dbReference type="HOGENOM" id="CLU_848016_0_0_1"/>
<keyword evidence="6" id="KW-0539">Nucleus</keyword>
<dbReference type="OMA" id="DNCNDAK"/>
<dbReference type="GO" id="GO:0001228">
    <property type="term" value="F:DNA-binding transcription activator activity, RNA polymerase II-specific"/>
    <property type="evidence" value="ECO:0007669"/>
    <property type="project" value="TreeGrafter"/>
</dbReference>
<dbReference type="PANTHER" id="PTHR24376:SF235">
    <property type="entry name" value="C2H2-TYPE DOMAIN-CONTAINING PROTEIN"/>
    <property type="match status" value="1"/>
</dbReference>
<evidence type="ECO:0000256" key="1">
    <source>
        <dbReference type="ARBA" id="ARBA00004123"/>
    </source>
</evidence>
<dbReference type="PROSITE" id="PS00028">
    <property type="entry name" value="ZINC_FINGER_C2H2_1"/>
    <property type="match status" value="5"/>
</dbReference>
<dbReference type="InterPro" id="IPR013087">
    <property type="entry name" value="Znf_C2H2_type"/>
</dbReference>
<proteinExistence type="predicted"/>
<evidence type="ECO:0000259" key="8">
    <source>
        <dbReference type="PROSITE" id="PS50157"/>
    </source>
</evidence>
<feature type="domain" description="C2H2-type" evidence="8">
    <location>
        <begin position="282"/>
        <end position="310"/>
    </location>
</feature>
<dbReference type="PhylomeDB" id="B4N2K5"/>
<dbReference type="EMBL" id="CH963925">
    <property type="protein sequence ID" value="EDW78594.1"/>
    <property type="molecule type" value="Genomic_DNA"/>
</dbReference>
<keyword evidence="10" id="KW-1185">Reference proteome</keyword>
<evidence type="ECO:0000256" key="6">
    <source>
        <dbReference type="ARBA" id="ARBA00023242"/>
    </source>
</evidence>
<protein>
    <recommendedName>
        <fullName evidence="8">C2H2-type domain-containing protein</fullName>
    </recommendedName>
</protein>
<dbReference type="InterPro" id="IPR036236">
    <property type="entry name" value="Znf_C2H2_sf"/>
</dbReference>
<dbReference type="Gene3D" id="3.30.160.60">
    <property type="entry name" value="Classic Zinc Finger"/>
    <property type="match status" value="4"/>
</dbReference>
<dbReference type="SMR" id="B4N2K5"/>
<evidence type="ECO:0000256" key="5">
    <source>
        <dbReference type="ARBA" id="ARBA00022833"/>
    </source>
</evidence>
<feature type="domain" description="C2H2-type" evidence="8">
    <location>
        <begin position="225"/>
        <end position="248"/>
    </location>
</feature>
<dbReference type="PANTHER" id="PTHR24376">
    <property type="entry name" value="ZINC FINGER PROTEIN"/>
    <property type="match status" value="1"/>
</dbReference>
<dbReference type="GO" id="GO:0000978">
    <property type="term" value="F:RNA polymerase II cis-regulatory region sequence-specific DNA binding"/>
    <property type="evidence" value="ECO:0007669"/>
    <property type="project" value="TreeGrafter"/>
</dbReference>
<evidence type="ECO:0000256" key="7">
    <source>
        <dbReference type="PROSITE-ProRule" id="PRU00042"/>
    </source>
</evidence>
<evidence type="ECO:0000313" key="10">
    <source>
        <dbReference type="Proteomes" id="UP000007798"/>
    </source>
</evidence>
<comment type="subcellular location">
    <subcellularLocation>
        <location evidence="1">Nucleus</location>
    </subcellularLocation>
</comment>
<keyword evidence="3" id="KW-0677">Repeat</keyword>
<dbReference type="SUPFAM" id="SSF57667">
    <property type="entry name" value="beta-beta-alpha zinc fingers"/>
    <property type="match status" value="3"/>
</dbReference>
<evidence type="ECO:0000256" key="2">
    <source>
        <dbReference type="ARBA" id="ARBA00022723"/>
    </source>
</evidence>
<dbReference type="eggNOG" id="KOG1721">
    <property type="taxonomic scope" value="Eukaryota"/>
</dbReference>
<dbReference type="Proteomes" id="UP000007798">
    <property type="component" value="Unassembled WGS sequence"/>
</dbReference>
<dbReference type="FunFam" id="3.30.160.60:FF:000446">
    <property type="entry name" value="Zinc finger protein"/>
    <property type="match status" value="1"/>
</dbReference>
<dbReference type="GO" id="GO:0008270">
    <property type="term" value="F:zinc ion binding"/>
    <property type="evidence" value="ECO:0007669"/>
    <property type="project" value="UniProtKB-KW"/>
</dbReference>
<name>B4N2K5_DROWI</name>
<dbReference type="FunCoup" id="B4N2K5">
    <property type="interactions" value="468"/>
</dbReference>
<evidence type="ECO:0000256" key="4">
    <source>
        <dbReference type="ARBA" id="ARBA00022771"/>
    </source>
</evidence>
<feature type="domain" description="C2H2-type" evidence="8">
    <location>
        <begin position="342"/>
        <end position="366"/>
    </location>
</feature>
<keyword evidence="5" id="KW-0862">Zinc</keyword>
<evidence type="ECO:0000256" key="3">
    <source>
        <dbReference type="ARBA" id="ARBA00022737"/>
    </source>
</evidence>
<dbReference type="AlphaFoldDB" id="B4N2K5"/>
<dbReference type="Pfam" id="PF00096">
    <property type="entry name" value="zf-C2H2"/>
    <property type="match status" value="2"/>
</dbReference>